<dbReference type="SUPFAM" id="SSF52540">
    <property type="entry name" value="P-loop containing nucleoside triphosphate hydrolases"/>
    <property type="match status" value="1"/>
</dbReference>
<evidence type="ECO:0000256" key="2">
    <source>
        <dbReference type="ARBA" id="ARBA00022840"/>
    </source>
</evidence>
<evidence type="ECO:0000256" key="1">
    <source>
        <dbReference type="ARBA" id="ARBA00022741"/>
    </source>
</evidence>
<dbReference type="EMBL" id="WJIE01000007">
    <property type="protein sequence ID" value="MRG95431.1"/>
    <property type="molecule type" value="Genomic_DNA"/>
</dbReference>
<dbReference type="Gene3D" id="1.10.8.60">
    <property type="match status" value="1"/>
</dbReference>
<evidence type="ECO:0000256" key="3">
    <source>
        <dbReference type="ARBA" id="ARBA00023015"/>
    </source>
</evidence>
<dbReference type="Pfam" id="PF00158">
    <property type="entry name" value="Sigma54_activat"/>
    <property type="match status" value="1"/>
</dbReference>
<dbReference type="Gene3D" id="1.10.10.60">
    <property type="entry name" value="Homeodomain-like"/>
    <property type="match status" value="1"/>
</dbReference>
<dbReference type="InterPro" id="IPR008984">
    <property type="entry name" value="SMAD_FHA_dom_sf"/>
</dbReference>
<dbReference type="CDD" id="cd00060">
    <property type="entry name" value="FHA"/>
    <property type="match status" value="1"/>
</dbReference>
<dbReference type="Pfam" id="PF00498">
    <property type="entry name" value="FHA"/>
    <property type="match status" value="1"/>
</dbReference>
<evidence type="ECO:0000313" key="8">
    <source>
        <dbReference type="Proteomes" id="UP000440224"/>
    </source>
</evidence>
<dbReference type="InterPro" id="IPR003593">
    <property type="entry name" value="AAA+_ATPase"/>
</dbReference>
<dbReference type="PROSITE" id="PS00688">
    <property type="entry name" value="SIGMA54_INTERACT_3"/>
    <property type="match status" value="1"/>
</dbReference>
<dbReference type="Gene3D" id="2.60.200.20">
    <property type="match status" value="1"/>
</dbReference>
<evidence type="ECO:0000313" key="7">
    <source>
        <dbReference type="EMBL" id="MRG95431.1"/>
    </source>
</evidence>
<dbReference type="PROSITE" id="PS50045">
    <property type="entry name" value="SIGMA54_INTERACT_4"/>
    <property type="match status" value="1"/>
</dbReference>
<dbReference type="InterPro" id="IPR027417">
    <property type="entry name" value="P-loop_NTPase"/>
</dbReference>
<dbReference type="RefSeq" id="WP_153822221.1">
    <property type="nucleotide sequence ID" value="NZ_WJIE01000007.1"/>
</dbReference>
<dbReference type="InterPro" id="IPR002197">
    <property type="entry name" value="HTH_Fis"/>
</dbReference>
<feature type="domain" description="FHA" evidence="5">
    <location>
        <begin position="43"/>
        <end position="92"/>
    </location>
</feature>
<dbReference type="PANTHER" id="PTHR32071">
    <property type="entry name" value="TRANSCRIPTIONAL REGULATORY PROTEIN"/>
    <property type="match status" value="1"/>
</dbReference>
<dbReference type="PROSITE" id="PS00675">
    <property type="entry name" value="SIGMA54_INTERACT_1"/>
    <property type="match status" value="1"/>
</dbReference>
<dbReference type="InterPro" id="IPR058031">
    <property type="entry name" value="AAA_lid_NorR"/>
</dbReference>
<dbReference type="CDD" id="cd00009">
    <property type="entry name" value="AAA"/>
    <property type="match status" value="1"/>
</dbReference>
<accession>A0A6N7Q3F3</accession>
<dbReference type="Proteomes" id="UP000440224">
    <property type="component" value="Unassembled WGS sequence"/>
</dbReference>
<dbReference type="GO" id="GO:0043565">
    <property type="term" value="F:sequence-specific DNA binding"/>
    <property type="evidence" value="ECO:0007669"/>
    <property type="project" value="InterPro"/>
</dbReference>
<dbReference type="GO" id="GO:0006355">
    <property type="term" value="P:regulation of DNA-templated transcription"/>
    <property type="evidence" value="ECO:0007669"/>
    <property type="project" value="InterPro"/>
</dbReference>
<dbReference type="PROSITE" id="PS50006">
    <property type="entry name" value="FHA_DOMAIN"/>
    <property type="match status" value="1"/>
</dbReference>
<sequence length="472" mass="51466">MQDLSFTLTSIDEGRSLRLPNLRAIVTLPDRQTLTAPLGLGPLLLGKSPECDLVVHDPKVSRVHCEVRLTEKGVLVRDTDSRNGTFIRDVRIVEAFVPPGVPVTVGDSTLVVQPSGGAAVLPLSARSAFGSALGESLAMRALFAKLERIAKTEETILLLGESGTGKEVLARSIHQESRRASGPYVIVDCGAVPSNTIESELFGMVVGAATGAVNRAGFFEAAHHGTIFIDEIGELPLEAQQKLLRVIEARTVRRLGSTQERAIDVRIVAATHRNLRSMVAEGKFRQDLYFRLSVLELQVPPLRERREDIPLLVERFLSSRNPPLRASDLPPETIPMLLGYDWPGNVRELRNVITRLVLFPELLHEILGPEAGGAPAARAASPPVDEAAKVNPEEAEEKLGKLLELSLPEAREAVLAELERKYATAKLRRYDGNISRAAEAMGVSRQLLHRLLDRHGIRAKDGAPDHAASKRG</sequence>
<dbReference type="FunFam" id="3.40.50.300:FF:000006">
    <property type="entry name" value="DNA-binding transcriptional regulator NtrC"/>
    <property type="match status" value="1"/>
</dbReference>
<proteinExistence type="predicted"/>
<protein>
    <submittedName>
        <fullName evidence="7">FHA domain-containing protein</fullName>
    </submittedName>
</protein>
<keyword evidence="4" id="KW-0804">Transcription</keyword>
<dbReference type="SUPFAM" id="SSF46689">
    <property type="entry name" value="Homeodomain-like"/>
    <property type="match status" value="1"/>
</dbReference>
<dbReference type="SMART" id="SM00240">
    <property type="entry name" value="FHA"/>
    <property type="match status" value="1"/>
</dbReference>
<evidence type="ECO:0000259" key="5">
    <source>
        <dbReference type="PROSITE" id="PS50006"/>
    </source>
</evidence>
<dbReference type="SUPFAM" id="SSF49879">
    <property type="entry name" value="SMAD/FHA domain"/>
    <property type="match status" value="1"/>
</dbReference>
<comment type="caution">
    <text evidence="7">The sequence shown here is derived from an EMBL/GenBank/DDBJ whole genome shotgun (WGS) entry which is preliminary data.</text>
</comment>
<dbReference type="InterPro" id="IPR025944">
    <property type="entry name" value="Sigma_54_int_dom_CS"/>
</dbReference>
<evidence type="ECO:0000256" key="4">
    <source>
        <dbReference type="ARBA" id="ARBA00023163"/>
    </source>
</evidence>
<reference evidence="7 8" key="1">
    <citation type="submission" date="2019-10" db="EMBL/GenBank/DDBJ databases">
        <title>A soil myxobacterium in the family Polyangiaceae.</title>
        <authorList>
            <person name="Li Y."/>
            <person name="Wang J."/>
        </authorList>
    </citation>
    <scope>NUCLEOTIDE SEQUENCE [LARGE SCALE GENOMIC DNA]</scope>
    <source>
        <strain evidence="7 8">DSM 14734</strain>
    </source>
</reference>
<dbReference type="InterPro" id="IPR002078">
    <property type="entry name" value="Sigma_54_int"/>
</dbReference>
<evidence type="ECO:0000259" key="6">
    <source>
        <dbReference type="PROSITE" id="PS50045"/>
    </source>
</evidence>
<dbReference type="AlphaFoldDB" id="A0A6N7Q3F3"/>
<keyword evidence="3" id="KW-0805">Transcription regulation</keyword>
<dbReference type="Gene3D" id="3.40.50.300">
    <property type="entry name" value="P-loop containing nucleotide triphosphate hydrolases"/>
    <property type="match status" value="1"/>
</dbReference>
<name>A0A6N7Q3F3_9BACT</name>
<dbReference type="GO" id="GO:0005524">
    <property type="term" value="F:ATP binding"/>
    <property type="evidence" value="ECO:0007669"/>
    <property type="project" value="UniProtKB-KW"/>
</dbReference>
<dbReference type="InterPro" id="IPR009057">
    <property type="entry name" value="Homeodomain-like_sf"/>
</dbReference>
<gene>
    <name evidence="7" type="ORF">GF068_26445</name>
</gene>
<keyword evidence="2" id="KW-0067">ATP-binding</keyword>
<dbReference type="Pfam" id="PF25601">
    <property type="entry name" value="AAA_lid_14"/>
    <property type="match status" value="1"/>
</dbReference>
<dbReference type="Pfam" id="PF02954">
    <property type="entry name" value="HTH_8"/>
    <property type="match status" value="1"/>
</dbReference>
<feature type="domain" description="Sigma-54 factor interaction" evidence="6">
    <location>
        <begin position="132"/>
        <end position="358"/>
    </location>
</feature>
<keyword evidence="1" id="KW-0547">Nucleotide-binding</keyword>
<organism evidence="7 8">
    <name type="scientific">Polyangium spumosum</name>
    <dbReference type="NCBI Taxonomy" id="889282"/>
    <lineage>
        <taxon>Bacteria</taxon>
        <taxon>Pseudomonadati</taxon>
        <taxon>Myxococcota</taxon>
        <taxon>Polyangia</taxon>
        <taxon>Polyangiales</taxon>
        <taxon>Polyangiaceae</taxon>
        <taxon>Polyangium</taxon>
    </lineage>
</organism>
<keyword evidence="8" id="KW-1185">Reference proteome</keyword>
<dbReference type="SMART" id="SM00382">
    <property type="entry name" value="AAA"/>
    <property type="match status" value="1"/>
</dbReference>
<dbReference type="OrthoDB" id="5485507at2"/>
<dbReference type="InterPro" id="IPR025662">
    <property type="entry name" value="Sigma_54_int_dom_ATP-bd_1"/>
</dbReference>
<dbReference type="InterPro" id="IPR000253">
    <property type="entry name" value="FHA_dom"/>
</dbReference>